<keyword evidence="5" id="KW-1185">Reference proteome</keyword>
<evidence type="ECO:0000313" key="5">
    <source>
        <dbReference type="Proteomes" id="UP000396862"/>
    </source>
</evidence>
<organism evidence="3 4">
    <name type="scientific">Prolixibacter denitrificans</name>
    <dbReference type="NCBI Taxonomy" id="1541063"/>
    <lineage>
        <taxon>Bacteria</taxon>
        <taxon>Pseudomonadati</taxon>
        <taxon>Bacteroidota</taxon>
        <taxon>Bacteroidia</taxon>
        <taxon>Marinilabiliales</taxon>
        <taxon>Prolixibacteraceae</taxon>
        <taxon>Prolixibacter</taxon>
    </lineage>
</organism>
<keyword evidence="1" id="KW-1133">Transmembrane helix</keyword>
<dbReference type="Pfam" id="PF03956">
    <property type="entry name" value="Lys_export"/>
    <property type="match status" value="1"/>
</dbReference>
<evidence type="ECO:0000256" key="1">
    <source>
        <dbReference type="SAM" id="Phobius"/>
    </source>
</evidence>
<keyword evidence="1" id="KW-0472">Membrane</keyword>
<comment type="caution">
    <text evidence="3">The sequence shown here is derived from an EMBL/GenBank/DDBJ whole genome shotgun (WGS) entry which is preliminary data.</text>
</comment>
<accession>A0A2P8CBW2</accession>
<protein>
    <submittedName>
        <fullName evidence="3">Lysine exporter LysO-like protein</fullName>
    </submittedName>
</protein>
<feature type="transmembrane region" description="Helical" evidence="1">
    <location>
        <begin position="34"/>
        <end position="53"/>
    </location>
</feature>
<sequence length="92" mass="9980">MITVLLLMVAGILAGLWLGKFPSIMKVNDRLISWAIYLLLFLLGVGVGTNKAVIQSLDSIGLQALLLTIGALIGSIGMGWVIYRAFFHLNNH</sequence>
<dbReference type="InterPro" id="IPR005642">
    <property type="entry name" value="LysO"/>
</dbReference>
<dbReference type="AlphaFoldDB" id="A0A2P8CBW2"/>
<dbReference type="GO" id="GO:0015661">
    <property type="term" value="F:L-lysine efflux transmembrane transporter activity"/>
    <property type="evidence" value="ECO:0007669"/>
    <property type="project" value="InterPro"/>
</dbReference>
<dbReference type="EMBL" id="PYGC01000006">
    <property type="protein sequence ID" value="PSK82447.1"/>
    <property type="molecule type" value="Genomic_DNA"/>
</dbReference>
<evidence type="ECO:0000313" key="4">
    <source>
        <dbReference type="Proteomes" id="UP000240621"/>
    </source>
</evidence>
<name>A0A2P8CBW2_9BACT</name>
<evidence type="ECO:0000313" key="2">
    <source>
        <dbReference type="EMBL" id="GET22811.1"/>
    </source>
</evidence>
<dbReference type="EMBL" id="BLAU01000001">
    <property type="protein sequence ID" value="GET22811.1"/>
    <property type="molecule type" value="Genomic_DNA"/>
</dbReference>
<evidence type="ECO:0000313" key="3">
    <source>
        <dbReference type="EMBL" id="PSK82447.1"/>
    </source>
</evidence>
<proteinExistence type="predicted"/>
<dbReference type="Proteomes" id="UP000240621">
    <property type="component" value="Unassembled WGS sequence"/>
</dbReference>
<gene>
    <name evidence="3" type="ORF">CLV93_106195</name>
    <name evidence="2" type="ORF">JCM18694_30570</name>
</gene>
<reference evidence="3 4" key="1">
    <citation type="submission" date="2018-03" db="EMBL/GenBank/DDBJ databases">
        <title>Genomic Encyclopedia of Archaeal and Bacterial Type Strains, Phase II (KMG-II): from individual species to whole genera.</title>
        <authorList>
            <person name="Goeker M."/>
        </authorList>
    </citation>
    <scope>NUCLEOTIDE SEQUENCE [LARGE SCALE GENOMIC DNA]</scope>
    <source>
        <strain evidence="3 4">DSM 27267</strain>
    </source>
</reference>
<feature type="transmembrane region" description="Helical" evidence="1">
    <location>
        <begin position="65"/>
        <end position="86"/>
    </location>
</feature>
<reference evidence="2 5" key="2">
    <citation type="submission" date="2019-10" db="EMBL/GenBank/DDBJ databases">
        <title>Prolixibacter strains distinguished by the presence of nitrate reductase genes were adept at nitrate-dependent anaerobic corrosion of metallic iron and carbon steel.</title>
        <authorList>
            <person name="Iino T."/>
            <person name="Shono N."/>
            <person name="Ito K."/>
            <person name="Nakamura R."/>
            <person name="Sueoka K."/>
            <person name="Harayama S."/>
            <person name="Ohkuma M."/>
        </authorList>
    </citation>
    <scope>NUCLEOTIDE SEQUENCE [LARGE SCALE GENOMIC DNA]</scope>
    <source>
        <strain evidence="2 5">MIC1-1</strain>
    </source>
</reference>
<dbReference type="Proteomes" id="UP000396862">
    <property type="component" value="Unassembled WGS sequence"/>
</dbReference>
<keyword evidence="1" id="KW-0812">Transmembrane</keyword>